<dbReference type="InterPro" id="IPR021733">
    <property type="entry name" value="DUF3304"/>
</dbReference>
<feature type="compositionally biased region" description="Low complexity" evidence="1">
    <location>
        <begin position="224"/>
        <end position="236"/>
    </location>
</feature>
<reference evidence="2" key="1">
    <citation type="submission" date="2023-06" db="EMBL/GenBank/DDBJ databases">
        <authorList>
            <person name="Jiang Y."/>
            <person name="Liu Q."/>
        </authorList>
    </citation>
    <scope>NUCLEOTIDE SEQUENCE</scope>
    <source>
        <strain evidence="2">CGMCC 1.12089</strain>
    </source>
</reference>
<evidence type="ECO:0000313" key="2">
    <source>
        <dbReference type="EMBL" id="MDM0044898.1"/>
    </source>
</evidence>
<gene>
    <name evidence="2" type="ORF">QTH91_10415</name>
</gene>
<comment type="caution">
    <text evidence="2">The sequence shown here is derived from an EMBL/GenBank/DDBJ whole genome shotgun (WGS) entry which is preliminary data.</text>
</comment>
<dbReference type="RefSeq" id="WP_286660009.1">
    <property type="nucleotide sequence ID" value="NZ_JASZYV010000002.1"/>
</dbReference>
<evidence type="ECO:0000256" key="1">
    <source>
        <dbReference type="SAM" id="MobiDB-lite"/>
    </source>
</evidence>
<feature type="compositionally biased region" description="Basic and acidic residues" evidence="1">
    <location>
        <begin position="10"/>
        <end position="27"/>
    </location>
</feature>
<sequence length="236" mass="25974">MSRSEFAALKTDKDREQEMKSHEDSAMRRPARLITTGHVRQSWRSWVQRSWVNARAVLAAIALAALATGCDSQSKDLFPDKSTIGVAVAGVTHYGTGIEVAQVSIDEFRAGLYRGWGETNAGDCCVLLPRNIPKEPVVVTVRWKTNRLNVDESLWHEARAPIHFAVAPENSSGLRVHFLPGHRVELWVTRTGTQHPNYPGPRLEGLPPAYQPLPGEQPEPAPAPSARSESASTSNK</sequence>
<dbReference type="Pfam" id="PF11745">
    <property type="entry name" value="DUF3304"/>
    <property type="match status" value="1"/>
</dbReference>
<dbReference type="Proteomes" id="UP001174908">
    <property type="component" value="Unassembled WGS sequence"/>
</dbReference>
<evidence type="ECO:0000313" key="3">
    <source>
        <dbReference type="Proteomes" id="UP001174908"/>
    </source>
</evidence>
<feature type="region of interest" description="Disordered" evidence="1">
    <location>
        <begin position="195"/>
        <end position="236"/>
    </location>
</feature>
<keyword evidence="3" id="KW-1185">Reference proteome</keyword>
<feature type="region of interest" description="Disordered" evidence="1">
    <location>
        <begin position="1"/>
        <end position="28"/>
    </location>
</feature>
<dbReference type="EMBL" id="JASZYV010000002">
    <property type="protein sequence ID" value="MDM0044898.1"/>
    <property type="molecule type" value="Genomic_DNA"/>
</dbReference>
<name>A0ABT7NAE7_9BURK</name>
<proteinExistence type="predicted"/>
<feature type="compositionally biased region" description="Pro residues" evidence="1">
    <location>
        <begin position="209"/>
        <end position="223"/>
    </location>
</feature>
<organism evidence="2 3">
    <name type="scientific">Variovorax dokdonensis</name>
    <dbReference type="NCBI Taxonomy" id="344883"/>
    <lineage>
        <taxon>Bacteria</taxon>
        <taxon>Pseudomonadati</taxon>
        <taxon>Pseudomonadota</taxon>
        <taxon>Betaproteobacteria</taxon>
        <taxon>Burkholderiales</taxon>
        <taxon>Comamonadaceae</taxon>
        <taxon>Variovorax</taxon>
    </lineage>
</organism>
<accession>A0ABT7NAE7</accession>
<protein>
    <submittedName>
        <fullName evidence="2">DUF3304 domain-containing protein</fullName>
    </submittedName>
</protein>